<feature type="transmembrane region" description="Helical" evidence="9">
    <location>
        <begin position="550"/>
        <end position="570"/>
    </location>
</feature>
<evidence type="ECO:0000256" key="6">
    <source>
        <dbReference type="ARBA" id="ARBA00022989"/>
    </source>
</evidence>
<dbReference type="GO" id="GO:0140359">
    <property type="term" value="F:ABC-type transporter activity"/>
    <property type="evidence" value="ECO:0007669"/>
    <property type="project" value="InterPro"/>
</dbReference>
<organism evidence="11 12">
    <name type="scientific">Symbiochloris irregularis</name>
    <dbReference type="NCBI Taxonomy" id="706552"/>
    <lineage>
        <taxon>Eukaryota</taxon>
        <taxon>Viridiplantae</taxon>
        <taxon>Chlorophyta</taxon>
        <taxon>core chlorophytes</taxon>
        <taxon>Trebouxiophyceae</taxon>
        <taxon>Trebouxiales</taxon>
        <taxon>Trebouxiaceae</taxon>
        <taxon>Symbiochloris</taxon>
    </lineage>
</organism>
<dbReference type="AlphaFoldDB" id="A0AAW1PJ14"/>
<feature type="transmembrane region" description="Helical" evidence="9">
    <location>
        <begin position="7"/>
        <end position="27"/>
    </location>
</feature>
<feature type="transmembrane region" description="Helical" evidence="9">
    <location>
        <begin position="659"/>
        <end position="678"/>
    </location>
</feature>
<dbReference type="Gene3D" id="3.40.50.300">
    <property type="entry name" value="P-loop containing nucleotide triphosphate hydrolases"/>
    <property type="match status" value="1"/>
</dbReference>
<accession>A0AAW1PJ14</accession>
<dbReference type="InterPro" id="IPR017871">
    <property type="entry name" value="ABC_transporter-like_CS"/>
</dbReference>
<evidence type="ECO:0000256" key="9">
    <source>
        <dbReference type="SAM" id="Phobius"/>
    </source>
</evidence>
<keyword evidence="12" id="KW-1185">Reference proteome</keyword>
<reference evidence="11 12" key="1">
    <citation type="journal article" date="2024" name="Nat. Commun.">
        <title>Phylogenomics reveals the evolutionary origins of lichenization in chlorophyte algae.</title>
        <authorList>
            <person name="Puginier C."/>
            <person name="Libourel C."/>
            <person name="Otte J."/>
            <person name="Skaloud P."/>
            <person name="Haon M."/>
            <person name="Grisel S."/>
            <person name="Petersen M."/>
            <person name="Berrin J.G."/>
            <person name="Delaux P.M."/>
            <person name="Dal Grande F."/>
            <person name="Keller J."/>
        </authorList>
    </citation>
    <scope>NUCLEOTIDE SEQUENCE [LARGE SCALE GENOMIC DNA]</scope>
    <source>
        <strain evidence="11 12">SAG 2036</strain>
    </source>
</reference>
<comment type="caution">
    <text evidence="11">The sequence shown here is derived from an EMBL/GenBank/DDBJ whole genome shotgun (WGS) entry which is preliminary data.</text>
</comment>
<dbReference type="InterPro" id="IPR050352">
    <property type="entry name" value="ABCG_transporters"/>
</dbReference>
<evidence type="ECO:0000313" key="11">
    <source>
        <dbReference type="EMBL" id="KAK9808501.1"/>
    </source>
</evidence>
<keyword evidence="3 9" id="KW-0812">Transmembrane</keyword>
<feature type="transmembrane region" description="Helical" evidence="9">
    <location>
        <begin position="768"/>
        <end position="791"/>
    </location>
</feature>
<comment type="subcellular location">
    <subcellularLocation>
        <location evidence="1">Membrane</location>
        <topology evidence="1">Multi-pass membrane protein</topology>
    </subcellularLocation>
</comment>
<dbReference type="Pfam" id="PF00005">
    <property type="entry name" value="ABC_tran"/>
    <property type="match status" value="1"/>
</dbReference>
<keyword evidence="7 9" id="KW-0472">Membrane</keyword>
<dbReference type="Proteomes" id="UP001465755">
    <property type="component" value="Unassembled WGS sequence"/>
</dbReference>
<dbReference type="Pfam" id="PF01061">
    <property type="entry name" value="ABC2_membrane"/>
    <property type="match status" value="1"/>
</dbReference>
<dbReference type="SMART" id="SM00382">
    <property type="entry name" value="AAA"/>
    <property type="match status" value="1"/>
</dbReference>
<dbReference type="PANTHER" id="PTHR48041:SF139">
    <property type="entry name" value="PROTEIN SCARLET"/>
    <property type="match status" value="1"/>
</dbReference>
<evidence type="ECO:0000259" key="10">
    <source>
        <dbReference type="PROSITE" id="PS50893"/>
    </source>
</evidence>
<dbReference type="InterPro" id="IPR003439">
    <property type="entry name" value="ABC_transporter-like_ATP-bd"/>
</dbReference>
<dbReference type="GO" id="GO:0016020">
    <property type="term" value="C:membrane"/>
    <property type="evidence" value="ECO:0007669"/>
    <property type="project" value="UniProtKB-SubCell"/>
</dbReference>
<evidence type="ECO:0000256" key="7">
    <source>
        <dbReference type="ARBA" id="ARBA00023136"/>
    </source>
</evidence>
<dbReference type="GO" id="GO:0005524">
    <property type="term" value="F:ATP binding"/>
    <property type="evidence" value="ECO:0007669"/>
    <property type="project" value="UniProtKB-KW"/>
</dbReference>
<dbReference type="EMBL" id="JALJOQ010000022">
    <property type="protein sequence ID" value="KAK9808501.1"/>
    <property type="molecule type" value="Genomic_DNA"/>
</dbReference>
<dbReference type="PANTHER" id="PTHR48041">
    <property type="entry name" value="ABC TRANSPORTER G FAMILY MEMBER 28"/>
    <property type="match status" value="1"/>
</dbReference>
<evidence type="ECO:0000313" key="12">
    <source>
        <dbReference type="Proteomes" id="UP001465755"/>
    </source>
</evidence>
<dbReference type="PROSITE" id="PS00211">
    <property type="entry name" value="ABC_TRANSPORTER_1"/>
    <property type="match status" value="1"/>
</dbReference>
<keyword evidence="2" id="KW-0813">Transport</keyword>
<keyword evidence="4" id="KW-0547">Nucleotide-binding</keyword>
<evidence type="ECO:0000256" key="3">
    <source>
        <dbReference type="ARBA" id="ARBA00022692"/>
    </source>
</evidence>
<dbReference type="InterPro" id="IPR003593">
    <property type="entry name" value="AAA+_ATPase"/>
</dbReference>
<feature type="transmembrane region" description="Helical" evidence="9">
    <location>
        <begin position="522"/>
        <end position="543"/>
    </location>
</feature>
<feature type="transmembrane region" description="Helical" evidence="9">
    <location>
        <begin position="590"/>
        <end position="616"/>
    </location>
</feature>
<feature type="domain" description="ABC transporter" evidence="10">
    <location>
        <begin position="120"/>
        <end position="374"/>
    </location>
</feature>
<keyword evidence="5" id="KW-0067">ATP-binding</keyword>
<protein>
    <recommendedName>
        <fullName evidence="10">ABC transporter domain-containing protein</fullName>
    </recommendedName>
</protein>
<dbReference type="GO" id="GO:0016887">
    <property type="term" value="F:ATP hydrolysis activity"/>
    <property type="evidence" value="ECO:0007669"/>
    <property type="project" value="InterPro"/>
</dbReference>
<dbReference type="SUPFAM" id="SSF52540">
    <property type="entry name" value="P-loop containing nucleoside triphosphate hydrolases"/>
    <property type="match status" value="1"/>
</dbReference>
<sequence>MAVLYHVWVPAVALAHILGLALLFYSVEKVSGVLSKTLKRWKRSWKRAHAPKGNKSSRSSARSSPTGCTGSVITITASAGDIPMEAVHKEDKESKSESMRRRSDITMDMDIVAGHRQYEPRPLDLAWTGVGCDVHDSSAVKWKRVLKPCSGKAAPGQIVAFLGPSGAGKSTLLDILADRKSSGRLKGTVLVNGHDRDLMFKRVSAYVPQEEVFVPSMSALETISIHATLSLPSSISANERMLRIDSVLSIMGLTRVKNTTVGGALPGGILVRGLSGGEKRRLAIACALVAAPSILFLDEPTTGLDSYAALSVMEHMSALAKLGHTIITTIHQPRAAIWAKFHTVSVLSEGYQLYFGAPKQVQPWFSKALSYPYDAASDGAVSDWLMDLVSIGFSKPQARFRRTMCSVEDVKAAAEAFKRDNALASGPLRPFSGMQLLEDIEATGGCMTATGGSCMTATGGSGTPVSPDKTSVHTAASDLSNPADAPWASGQYAASSWTQFRVLLKRALLAQLRNPTDASCRLLMSTWVGIVAGLVFFSLGMANSYVQERLALLFFVLLLYELLPFCYMSFYVADRRFFAADIANGLYHPLAYYSAAIAAGSPFVILNTVVGTAAAYGLSGMRDQGKALVLNLVLTCIQSLISTQLQIFCVWLTPNQDLAYVLATSYVATSILLSGFYIRMEDMKVALMRWLSYLSYTKYAMQGVSRLELEHRVFGTSNCPAASGGMAGSQVPSGHVVQPPSGFTGSSTKISCESTGEGLLDYWGYHLTLWQCFLILLAFYAFFHIVSYIALSRLYRQRR</sequence>
<evidence type="ECO:0000256" key="1">
    <source>
        <dbReference type="ARBA" id="ARBA00004141"/>
    </source>
</evidence>
<gene>
    <name evidence="11" type="ORF">WJX73_002012</name>
</gene>
<dbReference type="PROSITE" id="PS50893">
    <property type="entry name" value="ABC_TRANSPORTER_2"/>
    <property type="match status" value="1"/>
</dbReference>
<evidence type="ECO:0000256" key="2">
    <source>
        <dbReference type="ARBA" id="ARBA00022448"/>
    </source>
</evidence>
<feature type="transmembrane region" description="Helical" evidence="9">
    <location>
        <begin position="628"/>
        <end position="653"/>
    </location>
</feature>
<name>A0AAW1PJ14_9CHLO</name>
<evidence type="ECO:0000256" key="8">
    <source>
        <dbReference type="SAM" id="MobiDB-lite"/>
    </source>
</evidence>
<evidence type="ECO:0000256" key="4">
    <source>
        <dbReference type="ARBA" id="ARBA00022741"/>
    </source>
</evidence>
<feature type="region of interest" description="Disordered" evidence="8">
    <location>
        <begin position="45"/>
        <end position="68"/>
    </location>
</feature>
<keyword evidence="6 9" id="KW-1133">Transmembrane helix</keyword>
<evidence type="ECO:0000256" key="5">
    <source>
        <dbReference type="ARBA" id="ARBA00022840"/>
    </source>
</evidence>
<dbReference type="InterPro" id="IPR027417">
    <property type="entry name" value="P-loop_NTPase"/>
</dbReference>
<proteinExistence type="predicted"/>
<dbReference type="InterPro" id="IPR013525">
    <property type="entry name" value="ABC2_TM"/>
</dbReference>